<dbReference type="SUPFAM" id="SSF52151">
    <property type="entry name" value="FabD/lysophospholipase-like"/>
    <property type="match status" value="1"/>
</dbReference>
<dbReference type="InterPro" id="IPR002641">
    <property type="entry name" value="PNPLA_dom"/>
</dbReference>
<evidence type="ECO:0000256" key="4">
    <source>
        <dbReference type="ARBA" id="ARBA00023098"/>
    </source>
</evidence>
<dbReference type="Gene3D" id="3.40.1090.10">
    <property type="entry name" value="Cytosolic phospholipase A2 catalytic domain"/>
    <property type="match status" value="2"/>
</dbReference>
<feature type="region of interest" description="Disordered" evidence="7">
    <location>
        <begin position="589"/>
        <end position="629"/>
    </location>
</feature>
<dbReference type="EC" id="3.1.1.-" evidence="6"/>
<dbReference type="GO" id="GO:0004806">
    <property type="term" value="F:triacylglycerol lipase activity"/>
    <property type="evidence" value="ECO:0007669"/>
    <property type="project" value="InterPro"/>
</dbReference>
<feature type="active site" description="Proton acceptor" evidence="5">
    <location>
        <position position="410"/>
    </location>
</feature>
<dbReference type="GO" id="GO:0006641">
    <property type="term" value="P:triglyceride metabolic process"/>
    <property type="evidence" value="ECO:0007669"/>
    <property type="project" value="UniProtKB-ARBA"/>
</dbReference>
<keyword evidence="10" id="KW-1185">Reference proteome</keyword>
<dbReference type="Pfam" id="PF11815">
    <property type="entry name" value="DUF3336"/>
    <property type="match status" value="1"/>
</dbReference>
<dbReference type="GO" id="GO:0016042">
    <property type="term" value="P:lipid catabolic process"/>
    <property type="evidence" value="ECO:0007669"/>
    <property type="project" value="UniProtKB-UniRule"/>
</dbReference>
<comment type="caution">
    <text evidence="5">Lacks conserved residue(s) required for the propagation of feature annotation.</text>
</comment>
<dbReference type="PANTHER" id="PTHR14226:SF10">
    <property type="entry name" value="TRIACYLGLYCEROL LIPASE 4-RELATED"/>
    <property type="match status" value="1"/>
</dbReference>
<feature type="domain" description="PNPLA" evidence="8">
    <location>
        <begin position="225"/>
        <end position="423"/>
    </location>
</feature>
<dbReference type="PANTHER" id="PTHR14226">
    <property type="entry name" value="NEUROPATHY TARGET ESTERASE/SWISS CHEESE D.MELANOGASTER"/>
    <property type="match status" value="1"/>
</dbReference>
<gene>
    <name evidence="9" type="ORF">GQ43DRAFT_282821</name>
</gene>
<comment type="similarity">
    <text evidence="6">Belongs to the PLPL family.</text>
</comment>
<comment type="function">
    <text evidence="6">Lipid hydrolase.</text>
</comment>
<dbReference type="AlphaFoldDB" id="A0A9P4JTY4"/>
<feature type="short sequence motif" description="GXGXXG" evidence="5">
    <location>
        <begin position="229"/>
        <end position="234"/>
    </location>
</feature>
<evidence type="ECO:0000256" key="1">
    <source>
        <dbReference type="ARBA" id="ARBA00002682"/>
    </source>
</evidence>
<name>A0A9P4JTY4_9PLEO</name>
<sequence>MSFLSDAVLPSSTSVYLEGITSRKNGQRTLRKSRSHGGLFGPLVQLVRDPIRSIGDAVGSLGTVQEDESPPQLLDNKRRQMLYLRMKNAESYEEWKAAATELDALEGNDVWKLQDESPEYDFALIAARLKQLDDARVSCDVDRMVFLIRTSLTRGLGRMGDLRLYKHSHIGTKALIEHYIESAEKTLAALLEVSDRQDGNNGGVKRRKLLESLLAARQSFGRSALLLSGGGTFGMNHIGVVKSLWEARLLPRIISGASAGSIVCAVLCIKTDVEMAEGLTEFCFGDLAVFDKEGEEDGVLKKAARFLKYGSLFDISHLTRVMKDLLGDMTFQEAYNRTRRILNITVSSASLYELPRLLNYVTAPNVIIWSAVCASCSVPLVFSAASLLAKDPKTGKEVPWNPVPNGGWIDGSVDNDLPMTRLAEMFNVNHFIVSQVNPHVVPFLAKEEESIGNGAEQPGSASATGPTWIHNIAGLAKSEALHRLHVLAELGVFPNYLTKARSVLNQRYSGDITIFPTISYTHFPKILSNPTTEYMLQCLITGERATWPKLSRVKNHVAIELALDETIRQLRARLVFSPSQVDLRLNNIGRPVSQGDESGSRTRRGLRKKTRFAAGTAPSTPSIECTSSRATPSYFNLTPDPHNTKPYLPFYPMGKYSQTVKFTRPIESSTLPRASHDPGLTTDGSSSIDNETSVLMSSPSPPGSPLSTTQNVSSTSHPGTPSIVSHVFSHQDRPPLLYLNQAMEPARMAKTGPSSPERRYNRLFHPTTGVTELEHFPIQGGILQDDSTSQTATSKQP</sequence>
<feature type="short sequence motif" description="GXSXG" evidence="5">
    <location>
        <begin position="256"/>
        <end position="260"/>
    </location>
</feature>
<evidence type="ECO:0000259" key="8">
    <source>
        <dbReference type="PROSITE" id="PS51635"/>
    </source>
</evidence>
<evidence type="ECO:0000256" key="3">
    <source>
        <dbReference type="ARBA" id="ARBA00022963"/>
    </source>
</evidence>
<dbReference type="InterPro" id="IPR016035">
    <property type="entry name" value="Acyl_Trfase/lysoPLipase"/>
</dbReference>
<dbReference type="CDD" id="cd07230">
    <property type="entry name" value="Pat_TGL4-5_like"/>
    <property type="match status" value="1"/>
</dbReference>
<comment type="caution">
    <text evidence="9">The sequence shown here is derived from an EMBL/GenBank/DDBJ whole genome shotgun (WGS) entry which is preliminary data.</text>
</comment>
<dbReference type="PROSITE" id="PS51635">
    <property type="entry name" value="PNPLA"/>
    <property type="match status" value="1"/>
</dbReference>
<dbReference type="InterPro" id="IPR050301">
    <property type="entry name" value="NTE"/>
</dbReference>
<dbReference type="GO" id="GO:0016020">
    <property type="term" value="C:membrane"/>
    <property type="evidence" value="ECO:0007669"/>
    <property type="project" value="UniProtKB-SubCell"/>
</dbReference>
<keyword evidence="2 5" id="KW-0378">Hydrolase</keyword>
<feature type="region of interest" description="Disordered" evidence="7">
    <location>
        <begin position="668"/>
        <end position="720"/>
    </location>
</feature>
<evidence type="ECO:0000256" key="5">
    <source>
        <dbReference type="PROSITE-ProRule" id="PRU01161"/>
    </source>
</evidence>
<evidence type="ECO:0000313" key="9">
    <source>
        <dbReference type="EMBL" id="KAF2203149.1"/>
    </source>
</evidence>
<comment type="function">
    <text evidence="1">Probable lipid hydrolase.</text>
</comment>
<feature type="compositionally biased region" description="Basic residues" evidence="7">
    <location>
        <begin position="601"/>
        <end position="611"/>
    </location>
</feature>
<organism evidence="9 10">
    <name type="scientific">Delitschia confertaspora ATCC 74209</name>
    <dbReference type="NCBI Taxonomy" id="1513339"/>
    <lineage>
        <taxon>Eukaryota</taxon>
        <taxon>Fungi</taxon>
        <taxon>Dikarya</taxon>
        <taxon>Ascomycota</taxon>
        <taxon>Pezizomycotina</taxon>
        <taxon>Dothideomycetes</taxon>
        <taxon>Pleosporomycetidae</taxon>
        <taxon>Pleosporales</taxon>
        <taxon>Delitschiaceae</taxon>
        <taxon>Delitschia</taxon>
    </lineage>
</organism>
<feature type="compositionally biased region" description="Polar residues" evidence="7">
    <location>
        <begin position="617"/>
        <end position="629"/>
    </location>
</feature>
<reference evidence="9" key="1">
    <citation type="journal article" date="2020" name="Stud. Mycol.">
        <title>101 Dothideomycetes genomes: a test case for predicting lifestyles and emergence of pathogens.</title>
        <authorList>
            <person name="Haridas S."/>
            <person name="Albert R."/>
            <person name="Binder M."/>
            <person name="Bloem J."/>
            <person name="Labutti K."/>
            <person name="Salamov A."/>
            <person name="Andreopoulos B."/>
            <person name="Baker S."/>
            <person name="Barry K."/>
            <person name="Bills G."/>
            <person name="Bluhm B."/>
            <person name="Cannon C."/>
            <person name="Castanera R."/>
            <person name="Culley D."/>
            <person name="Daum C."/>
            <person name="Ezra D."/>
            <person name="Gonzalez J."/>
            <person name="Henrissat B."/>
            <person name="Kuo A."/>
            <person name="Liang C."/>
            <person name="Lipzen A."/>
            <person name="Lutzoni F."/>
            <person name="Magnuson J."/>
            <person name="Mondo S."/>
            <person name="Nolan M."/>
            <person name="Ohm R."/>
            <person name="Pangilinan J."/>
            <person name="Park H.-J."/>
            <person name="Ramirez L."/>
            <person name="Alfaro M."/>
            <person name="Sun H."/>
            <person name="Tritt A."/>
            <person name="Yoshinaga Y."/>
            <person name="Zwiers L.-H."/>
            <person name="Turgeon B."/>
            <person name="Goodwin S."/>
            <person name="Spatafora J."/>
            <person name="Crous P."/>
            <person name="Grigoriev I."/>
        </authorList>
    </citation>
    <scope>NUCLEOTIDE SEQUENCE</scope>
    <source>
        <strain evidence="9">ATCC 74209</strain>
    </source>
</reference>
<feature type="active site" description="Nucleophile" evidence="5">
    <location>
        <position position="258"/>
    </location>
</feature>
<keyword evidence="3 5" id="KW-0442">Lipid degradation</keyword>
<dbReference type="InterPro" id="IPR021771">
    <property type="entry name" value="Triacylglycerol_lipase_N"/>
</dbReference>
<evidence type="ECO:0000256" key="2">
    <source>
        <dbReference type="ARBA" id="ARBA00022801"/>
    </source>
</evidence>
<evidence type="ECO:0000256" key="7">
    <source>
        <dbReference type="SAM" id="MobiDB-lite"/>
    </source>
</evidence>
<feature type="compositionally biased region" description="Polar residues" evidence="7">
    <location>
        <begin position="682"/>
        <end position="696"/>
    </location>
</feature>
<dbReference type="OrthoDB" id="10049244at2759"/>
<proteinExistence type="inferred from homology"/>
<dbReference type="Pfam" id="PF01734">
    <property type="entry name" value="Patatin"/>
    <property type="match status" value="1"/>
</dbReference>
<accession>A0A9P4JTY4</accession>
<dbReference type="Proteomes" id="UP000799536">
    <property type="component" value="Unassembled WGS sequence"/>
</dbReference>
<keyword evidence="4 5" id="KW-0443">Lipid metabolism</keyword>
<comment type="subcellular location">
    <subcellularLocation>
        <location evidence="6">Membrane</location>
        <topology evidence="6">Single-pass membrane protein</topology>
    </subcellularLocation>
</comment>
<evidence type="ECO:0000256" key="6">
    <source>
        <dbReference type="RuleBase" id="RU362055"/>
    </source>
</evidence>
<feature type="compositionally biased region" description="Polar residues" evidence="7">
    <location>
        <begin position="708"/>
        <end position="720"/>
    </location>
</feature>
<dbReference type="EMBL" id="ML993912">
    <property type="protein sequence ID" value="KAF2203149.1"/>
    <property type="molecule type" value="Genomic_DNA"/>
</dbReference>
<protein>
    <recommendedName>
        <fullName evidence="6">Patatin-like phospholipase domain-containing protein</fullName>
        <ecNumber evidence="6">3.1.1.-</ecNumber>
    </recommendedName>
</protein>
<evidence type="ECO:0000313" key="10">
    <source>
        <dbReference type="Proteomes" id="UP000799536"/>
    </source>
</evidence>